<dbReference type="RefSeq" id="WP_100755363.1">
    <property type="nucleotide sequence ID" value="NZ_NPDP01000013.1"/>
</dbReference>
<evidence type="ECO:0000313" key="2">
    <source>
        <dbReference type="Proteomes" id="UP000231919"/>
    </source>
</evidence>
<evidence type="ECO:0000313" key="1">
    <source>
        <dbReference type="EMBL" id="PJZ30166.1"/>
    </source>
</evidence>
<gene>
    <name evidence="1" type="ORF">CH378_09035</name>
</gene>
<comment type="caution">
    <text evidence="1">The sequence shown here is derived from an EMBL/GenBank/DDBJ whole genome shotgun (WGS) entry which is preliminary data.</text>
</comment>
<proteinExistence type="predicted"/>
<organism evidence="1 2">
    <name type="scientific">Leptospira kmetyi</name>
    <dbReference type="NCBI Taxonomy" id="408139"/>
    <lineage>
        <taxon>Bacteria</taxon>
        <taxon>Pseudomonadati</taxon>
        <taxon>Spirochaetota</taxon>
        <taxon>Spirochaetia</taxon>
        <taxon>Leptospirales</taxon>
        <taxon>Leptospiraceae</taxon>
        <taxon>Leptospira</taxon>
    </lineage>
</organism>
<protein>
    <submittedName>
        <fullName evidence="1">Uncharacterized protein</fullName>
    </submittedName>
</protein>
<dbReference type="EMBL" id="NPDP01000013">
    <property type="protein sequence ID" value="PJZ30166.1"/>
    <property type="molecule type" value="Genomic_DNA"/>
</dbReference>
<keyword evidence="2" id="KW-1185">Reference proteome</keyword>
<reference evidence="1 2" key="1">
    <citation type="submission" date="2017-07" db="EMBL/GenBank/DDBJ databases">
        <title>Leptospira spp. isolated from tropical soils.</title>
        <authorList>
            <person name="Thibeaux R."/>
            <person name="Iraola G."/>
            <person name="Ferres I."/>
            <person name="Bierque E."/>
            <person name="Girault D."/>
            <person name="Soupe-Gilbert M.-E."/>
            <person name="Picardeau M."/>
            <person name="Goarant C."/>
        </authorList>
    </citation>
    <scope>NUCLEOTIDE SEQUENCE [LARGE SCALE GENOMIC DNA]</scope>
    <source>
        <strain evidence="1 2">JW2-C-B1</strain>
    </source>
</reference>
<accession>A0ABX4NB83</accession>
<sequence length="65" mass="7250">MNRSSDPENDQKEISVLEYELGGLRVSGEMLVEAAQKADAKSIRSAFATVLLILFTKIAYKLYKV</sequence>
<name>A0ABX4NB83_9LEPT</name>
<dbReference type="Proteomes" id="UP000231919">
    <property type="component" value="Unassembled WGS sequence"/>
</dbReference>